<dbReference type="STRING" id="1185766.SAMN05216224_10417"/>
<protein>
    <submittedName>
        <fullName evidence="1">Uncharacterized protein</fullName>
    </submittedName>
</protein>
<accession>A0A074U712</accession>
<sequence length="115" mass="12720">MDFLPKELLDGLHTAQKRTAAKTARLRVKAGGSVWPILRRYKNGFTLDADQVTHLRGYVDLYEGQTHIATCLIVASDIVGKELICSVKRETAVAERPPLDFVKEGPEIAGYLPKA</sequence>
<dbReference type="OrthoDB" id="7658488at2"/>
<dbReference type="eggNOG" id="ENOG5032T1W">
    <property type="taxonomic scope" value="Bacteria"/>
</dbReference>
<gene>
    <name evidence="1" type="ORF">DL1_18155</name>
</gene>
<keyword evidence="2" id="KW-1185">Reference proteome</keyword>
<proteinExistence type="predicted"/>
<comment type="caution">
    <text evidence="1">The sequence shown here is derived from an EMBL/GenBank/DDBJ whole genome shotgun (WGS) entry which is preliminary data.</text>
</comment>
<dbReference type="RefSeq" id="WP_038064439.1">
    <property type="nucleotide sequence ID" value="NZ_FOVB01000004.1"/>
</dbReference>
<reference evidence="1 2" key="1">
    <citation type="submission" date="2014-03" db="EMBL/GenBank/DDBJ databases">
        <title>The draft genome sequence of Thioclava dalianensis DLFJ1-1.</title>
        <authorList>
            <person name="Lai Q."/>
            <person name="Shao Z."/>
        </authorList>
    </citation>
    <scope>NUCLEOTIDE SEQUENCE [LARGE SCALE GENOMIC DNA]</scope>
    <source>
        <strain evidence="1 2">DLFJ1-1</strain>
    </source>
</reference>
<evidence type="ECO:0000313" key="1">
    <source>
        <dbReference type="EMBL" id="KEP70467.1"/>
    </source>
</evidence>
<name>A0A074U712_9RHOB</name>
<organism evidence="1 2">
    <name type="scientific">Thioclava dalianensis</name>
    <dbReference type="NCBI Taxonomy" id="1185766"/>
    <lineage>
        <taxon>Bacteria</taxon>
        <taxon>Pseudomonadati</taxon>
        <taxon>Pseudomonadota</taxon>
        <taxon>Alphaproteobacteria</taxon>
        <taxon>Rhodobacterales</taxon>
        <taxon>Paracoccaceae</taxon>
        <taxon>Thioclava</taxon>
    </lineage>
</organism>
<dbReference type="EMBL" id="JHEH01000006">
    <property type="protein sequence ID" value="KEP70467.1"/>
    <property type="molecule type" value="Genomic_DNA"/>
</dbReference>
<evidence type="ECO:0000313" key="2">
    <source>
        <dbReference type="Proteomes" id="UP000027725"/>
    </source>
</evidence>
<dbReference type="AlphaFoldDB" id="A0A074U712"/>
<dbReference type="Proteomes" id="UP000027725">
    <property type="component" value="Unassembled WGS sequence"/>
</dbReference>